<reference evidence="13" key="1">
    <citation type="submission" date="2022-01" db="EMBL/GenBank/DDBJ databases">
        <authorList>
            <person name="Braso-Vives M."/>
        </authorList>
    </citation>
    <scope>NUCLEOTIDE SEQUENCE</scope>
</reference>
<evidence type="ECO:0000256" key="5">
    <source>
        <dbReference type="ARBA" id="ARBA00022989"/>
    </source>
</evidence>
<evidence type="ECO:0000256" key="2">
    <source>
        <dbReference type="ARBA" id="ARBA00022448"/>
    </source>
</evidence>
<proteinExistence type="inferred from homology"/>
<evidence type="ECO:0000256" key="3">
    <source>
        <dbReference type="ARBA" id="ARBA00022461"/>
    </source>
</evidence>
<dbReference type="AlphaFoldDB" id="A0A8K0EII5"/>
<sequence>MSAEEEKESPEKEFASNTTLHGLSRIVIAPSIYFRVLWVLAILCSYAGFAYMFSSMIIDYFDYSTITDTALEFTAASPFPAVTICNMNKFDSDKLTLAERSYLSPYIYGTQLDTATLLSMGIQSDASVNFTLTNFTHSYTSFGNCYTFNSNKSNTLWQVMEGYGNGVMIFVDLRVSEYTENYFRGGNSEVGLKVLVHDQDEPPIIDTQGIALAPGNHAFISVKRTVYQNHAPPWGVCQDLQLKYYDTYTLPACYLECRSNYIAANCSCRPFFLPGTVPFCTPAEMAGCVRHVVSRVVGGELECDCPVPCSMTKYSTSVSYAGWPNIDTGNQIVQDYGLTKDYMKENGVMFSVFYEELSYRKITQMKAMDEGQLASNIGGMMGLFIGASLLTLLEVWEYLWQRLKGFLGKFRGPKIVQA</sequence>
<keyword evidence="5 12" id="KW-1133">Transmembrane helix</keyword>
<dbReference type="PROSITE" id="PS01206">
    <property type="entry name" value="ASC"/>
    <property type="match status" value="1"/>
</dbReference>
<protein>
    <submittedName>
        <fullName evidence="13">ASIC3 protein</fullName>
    </submittedName>
</protein>
<evidence type="ECO:0000256" key="7">
    <source>
        <dbReference type="ARBA" id="ARBA00023065"/>
    </source>
</evidence>
<keyword evidence="8 12" id="KW-0472">Membrane</keyword>
<evidence type="ECO:0000256" key="10">
    <source>
        <dbReference type="ARBA" id="ARBA00023303"/>
    </source>
</evidence>
<gene>
    <name evidence="13" type="primary">ASIC3</name>
    <name evidence="13" type="ORF">BLAG_LOCUS12705</name>
</gene>
<dbReference type="OrthoDB" id="5874059at2759"/>
<comment type="subcellular location">
    <subcellularLocation>
        <location evidence="1">Membrane</location>
        <topology evidence="1">Multi-pass membrane protein</topology>
    </subcellularLocation>
</comment>
<feature type="transmembrane region" description="Helical" evidence="12">
    <location>
        <begin position="32"/>
        <end position="53"/>
    </location>
</feature>
<evidence type="ECO:0000256" key="9">
    <source>
        <dbReference type="ARBA" id="ARBA00023201"/>
    </source>
</evidence>
<accession>A0A8K0EII5</accession>
<keyword evidence="6" id="KW-0915">Sodium</keyword>
<name>A0A8K0EII5_BRALA</name>
<keyword evidence="2 11" id="KW-0813">Transport</keyword>
<dbReference type="Gene3D" id="2.60.470.10">
    <property type="entry name" value="Acid-sensing ion channels like domains"/>
    <property type="match status" value="1"/>
</dbReference>
<evidence type="ECO:0000256" key="8">
    <source>
        <dbReference type="ARBA" id="ARBA00023136"/>
    </source>
</evidence>
<keyword evidence="9 11" id="KW-0739">Sodium transport</keyword>
<comment type="similarity">
    <text evidence="11">Belongs to the amiloride-sensitive sodium channel (TC 1.A.6) family.</text>
</comment>
<dbReference type="PANTHER" id="PTHR11690:SF286">
    <property type="entry name" value="ACID-SENSING ION CHANNEL 5"/>
    <property type="match status" value="1"/>
</dbReference>
<organism evidence="13 14">
    <name type="scientific">Branchiostoma lanceolatum</name>
    <name type="common">Common lancelet</name>
    <name type="synonym">Amphioxus lanceolatum</name>
    <dbReference type="NCBI Taxonomy" id="7740"/>
    <lineage>
        <taxon>Eukaryota</taxon>
        <taxon>Metazoa</taxon>
        <taxon>Chordata</taxon>
        <taxon>Cephalochordata</taxon>
        <taxon>Leptocardii</taxon>
        <taxon>Amphioxiformes</taxon>
        <taxon>Branchiostomatidae</taxon>
        <taxon>Branchiostoma</taxon>
    </lineage>
</organism>
<evidence type="ECO:0000256" key="6">
    <source>
        <dbReference type="ARBA" id="ARBA00023053"/>
    </source>
</evidence>
<dbReference type="PRINTS" id="PR01078">
    <property type="entry name" value="AMINACHANNEL"/>
</dbReference>
<keyword evidence="3 11" id="KW-0894">Sodium channel</keyword>
<dbReference type="InterPro" id="IPR001873">
    <property type="entry name" value="ENaC"/>
</dbReference>
<evidence type="ECO:0000313" key="13">
    <source>
        <dbReference type="EMBL" id="CAH1252695.1"/>
    </source>
</evidence>
<dbReference type="Pfam" id="PF00858">
    <property type="entry name" value="ASC"/>
    <property type="match status" value="2"/>
</dbReference>
<feature type="transmembrane region" description="Helical" evidence="12">
    <location>
        <begin position="373"/>
        <end position="393"/>
    </location>
</feature>
<dbReference type="EMBL" id="OV696687">
    <property type="protein sequence ID" value="CAH1252695.1"/>
    <property type="molecule type" value="Genomic_DNA"/>
</dbReference>
<evidence type="ECO:0000256" key="4">
    <source>
        <dbReference type="ARBA" id="ARBA00022692"/>
    </source>
</evidence>
<evidence type="ECO:0000313" key="14">
    <source>
        <dbReference type="Proteomes" id="UP000838412"/>
    </source>
</evidence>
<keyword evidence="7 11" id="KW-0406">Ion transport</keyword>
<dbReference type="GO" id="GO:0005886">
    <property type="term" value="C:plasma membrane"/>
    <property type="evidence" value="ECO:0007669"/>
    <property type="project" value="TreeGrafter"/>
</dbReference>
<dbReference type="GO" id="GO:0015280">
    <property type="term" value="F:ligand-gated sodium channel activity"/>
    <property type="evidence" value="ECO:0007669"/>
    <property type="project" value="TreeGrafter"/>
</dbReference>
<dbReference type="InterPro" id="IPR020903">
    <property type="entry name" value="ENaC_CS"/>
</dbReference>
<evidence type="ECO:0000256" key="1">
    <source>
        <dbReference type="ARBA" id="ARBA00004141"/>
    </source>
</evidence>
<evidence type="ECO:0000256" key="12">
    <source>
        <dbReference type="SAM" id="Phobius"/>
    </source>
</evidence>
<keyword evidence="14" id="KW-1185">Reference proteome</keyword>
<dbReference type="PANTHER" id="PTHR11690">
    <property type="entry name" value="AMILORIDE-SENSITIVE SODIUM CHANNEL-RELATED"/>
    <property type="match status" value="1"/>
</dbReference>
<keyword evidence="4 11" id="KW-0812">Transmembrane</keyword>
<dbReference type="Proteomes" id="UP000838412">
    <property type="component" value="Chromosome 2"/>
</dbReference>
<dbReference type="Gene3D" id="1.10.287.770">
    <property type="entry name" value="YojJ-like"/>
    <property type="match status" value="1"/>
</dbReference>
<evidence type="ECO:0000256" key="11">
    <source>
        <dbReference type="RuleBase" id="RU000679"/>
    </source>
</evidence>
<keyword evidence="10 11" id="KW-0407">Ion channel</keyword>